<dbReference type="SUPFAM" id="SSF54909">
    <property type="entry name" value="Dimeric alpha+beta barrel"/>
    <property type="match status" value="1"/>
</dbReference>
<dbReference type="EMBL" id="BMCP01000005">
    <property type="protein sequence ID" value="GGE52341.1"/>
    <property type="molecule type" value="Genomic_DNA"/>
</dbReference>
<organism evidence="2 3">
    <name type="scientific">Agaricicola taiwanensis</name>
    <dbReference type="NCBI Taxonomy" id="591372"/>
    <lineage>
        <taxon>Bacteria</taxon>
        <taxon>Pseudomonadati</taxon>
        <taxon>Pseudomonadota</taxon>
        <taxon>Alphaproteobacteria</taxon>
        <taxon>Rhodobacterales</taxon>
        <taxon>Paracoccaceae</taxon>
        <taxon>Agaricicola</taxon>
    </lineage>
</organism>
<dbReference type="Proteomes" id="UP000602745">
    <property type="component" value="Unassembled WGS sequence"/>
</dbReference>
<name>A0A8J2YLE9_9RHOB</name>
<keyword evidence="3" id="KW-1185">Reference proteome</keyword>
<dbReference type="Pfam" id="PF03992">
    <property type="entry name" value="ABM"/>
    <property type="match status" value="1"/>
</dbReference>
<dbReference type="AlphaFoldDB" id="A0A8J2YLE9"/>
<sequence length="106" mass="12229">MSIITKEGGHVTQITTVETAPEHQEELLRILTERARFMAMQEGFVSISLHRSLDGKKIVNYVQWTTRELLEQAHHAPEFRDRWPEVSELSEAAVPCLYEVVHTESK</sequence>
<dbReference type="RefSeq" id="WP_188410800.1">
    <property type="nucleotide sequence ID" value="NZ_BMCP01000005.1"/>
</dbReference>
<protein>
    <recommendedName>
        <fullName evidence="1">ABM domain-containing protein</fullName>
    </recommendedName>
</protein>
<comment type="caution">
    <text evidence="2">The sequence shown here is derived from an EMBL/GenBank/DDBJ whole genome shotgun (WGS) entry which is preliminary data.</text>
</comment>
<proteinExistence type="predicted"/>
<reference evidence="2" key="2">
    <citation type="submission" date="2020-09" db="EMBL/GenBank/DDBJ databases">
        <authorList>
            <person name="Sun Q."/>
            <person name="Sedlacek I."/>
        </authorList>
    </citation>
    <scope>NUCLEOTIDE SEQUENCE</scope>
    <source>
        <strain evidence="2">CCM 7684</strain>
    </source>
</reference>
<feature type="domain" description="ABM" evidence="1">
    <location>
        <begin position="11"/>
        <end position="101"/>
    </location>
</feature>
<evidence type="ECO:0000259" key="1">
    <source>
        <dbReference type="PROSITE" id="PS51725"/>
    </source>
</evidence>
<dbReference type="Gene3D" id="3.30.70.100">
    <property type="match status" value="1"/>
</dbReference>
<evidence type="ECO:0000313" key="3">
    <source>
        <dbReference type="Proteomes" id="UP000602745"/>
    </source>
</evidence>
<reference evidence="2" key="1">
    <citation type="journal article" date="2014" name="Int. J. Syst. Evol. Microbiol.">
        <title>Complete genome sequence of Corynebacterium casei LMG S-19264T (=DSM 44701T), isolated from a smear-ripened cheese.</title>
        <authorList>
            <consortium name="US DOE Joint Genome Institute (JGI-PGF)"/>
            <person name="Walter F."/>
            <person name="Albersmeier A."/>
            <person name="Kalinowski J."/>
            <person name="Ruckert C."/>
        </authorList>
    </citation>
    <scope>NUCLEOTIDE SEQUENCE</scope>
    <source>
        <strain evidence="2">CCM 7684</strain>
    </source>
</reference>
<evidence type="ECO:0000313" key="2">
    <source>
        <dbReference type="EMBL" id="GGE52341.1"/>
    </source>
</evidence>
<accession>A0A8J2YLE9</accession>
<gene>
    <name evidence="2" type="ORF">GCM10007276_31680</name>
</gene>
<dbReference type="PROSITE" id="PS51725">
    <property type="entry name" value="ABM"/>
    <property type="match status" value="1"/>
</dbReference>
<dbReference type="InterPro" id="IPR007138">
    <property type="entry name" value="ABM_dom"/>
</dbReference>
<dbReference type="InterPro" id="IPR011008">
    <property type="entry name" value="Dimeric_a/b-barrel"/>
</dbReference>